<keyword evidence="2" id="KW-1185">Reference proteome</keyword>
<evidence type="ECO:0000313" key="2">
    <source>
        <dbReference type="Proteomes" id="UP000287563"/>
    </source>
</evidence>
<protein>
    <submittedName>
        <fullName evidence="1">Uncharacterized protein</fullName>
    </submittedName>
</protein>
<organism evidence="1 2">
    <name type="scientific">Photobacterium chitinilyticum</name>
    <dbReference type="NCBI Taxonomy" id="2485123"/>
    <lineage>
        <taxon>Bacteria</taxon>
        <taxon>Pseudomonadati</taxon>
        <taxon>Pseudomonadota</taxon>
        <taxon>Gammaproteobacteria</taxon>
        <taxon>Vibrionales</taxon>
        <taxon>Vibrionaceae</taxon>
        <taxon>Photobacterium</taxon>
    </lineage>
</organism>
<dbReference type="RefSeq" id="WP_128783662.1">
    <property type="nucleotide sequence ID" value="NZ_JAKJSG010000003.1"/>
</dbReference>
<evidence type="ECO:0000313" key="1">
    <source>
        <dbReference type="EMBL" id="RWX55638.1"/>
    </source>
</evidence>
<name>A0A3S3UJW2_9GAMM</name>
<dbReference type="EMBL" id="RJLM01000003">
    <property type="protein sequence ID" value="RWX55638.1"/>
    <property type="molecule type" value="Genomic_DNA"/>
</dbReference>
<sequence length="127" mass="15032">MKKQALLYNMYFKAEERFLNHPVVPGFEPDIIIEFIQSGLNLASYYCRHSPNCNPLLQELFLRRVFFHLIDTIDHKGHSRIFRRICIDHLHCPLLALKKYYGNSDEGKRQLQSLQRNLLQIHHTSGL</sequence>
<proteinExistence type="predicted"/>
<accession>A0A3S3UJW2</accession>
<dbReference type="AlphaFoldDB" id="A0A3S3UJW2"/>
<comment type="caution">
    <text evidence="1">The sequence shown here is derived from an EMBL/GenBank/DDBJ whole genome shotgun (WGS) entry which is preliminary data.</text>
</comment>
<dbReference type="OrthoDB" id="5893245at2"/>
<gene>
    <name evidence="1" type="ORF">EDI28_09810</name>
</gene>
<dbReference type="Proteomes" id="UP000287563">
    <property type="component" value="Unassembled WGS sequence"/>
</dbReference>
<reference evidence="1 2" key="1">
    <citation type="submission" date="2018-11" db="EMBL/GenBank/DDBJ databases">
        <title>Photobacterium sp. BEI247 sp. nov., a marine bacterium isolated from Yongle Blue Hole in the South China Sea.</title>
        <authorList>
            <person name="Wang X."/>
        </authorList>
    </citation>
    <scope>NUCLEOTIDE SEQUENCE [LARGE SCALE GENOMIC DNA]</scope>
    <source>
        <strain evidence="2">BEI247</strain>
    </source>
</reference>